<sequence length="285" mass="31921">MKSSASTCSLPFSDESISDISSPVIVATNPEPKTDAPLECKGLNLFEPGDGDVQITVNGTNFESHKYLIKRFQGLKSFLDTQTLDINIQRDDISAEDFREIFKVLYASIVTGPFVFTPHTLISTLRVATTYKHHELRDYCIRYLETLELDAIKRIELAQELHIPDWEKPAYHELGMREKPISKEEAKTIGLEAFVIIAEMHEKEQRRRGKEIDAMDVEQVRQSPVSASKVSVQDDTISDGSQKAFAAPLSGDTSEGNATVARPDHGVYIQLQVNILTAQLELTRI</sequence>
<dbReference type="Pfam" id="PF00651">
    <property type="entry name" value="BTB"/>
    <property type="match status" value="1"/>
</dbReference>
<evidence type="ECO:0000313" key="2">
    <source>
        <dbReference type="EMBL" id="EUC53631.1"/>
    </source>
</evidence>
<dbReference type="InterPro" id="IPR000210">
    <property type="entry name" value="BTB/POZ_dom"/>
</dbReference>
<comment type="caution">
    <text evidence="2">The sequence shown here is derived from an EMBL/GenBank/DDBJ whole genome shotgun (WGS) entry which is preliminary data.</text>
</comment>
<accession>X8IXA9</accession>
<reference evidence="3" key="1">
    <citation type="journal article" date="2014" name="Genome Announc.">
        <title>Draft genome sequence of the plant-pathogenic soil fungus Rhizoctonia solani anastomosis group 3 strain Rhs1AP.</title>
        <authorList>
            <person name="Cubeta M.A."/>
            <person name="Thomas E."/>
            <person name="Dean R.A."/>
            <person name="Jabaji S."/>
            <person name="Neate S.M."/>
            <person name="Tavantzis S."/>
            <person name="Toda T."/>
            <person name="Vilgalys R."/>
            <person name="Bharathan N."/>
            <person name="Fedorova-Abrams N."/>
            <person name="Pakala S.B."/>
            <person name="Pakala S.M."/>
            <person name="Zafar N."/>
            <person name="Joardar V."/>
            <person name="Losada L."/>
            <person name="Nierman W.C."/>
        </authorList>
    </citation>
    <scope>NUCLEOTIDE SEQUENCE [LARGE SCALE GENOMIC DNA]</scope>
    <source>
        <strain evidence="3">AG-3</strain>
    </source>
</reference>
<dbReference type="AlphaFoldDB" id="X8IXA9"/>
<evidence type="ECO:0000259" key="1">
    <source>
        <dbReference type="PROSITE" id="PS50097"/>
    </source>
</evidence>
<evidence type="ECO:0000313" key="3">
    <source>
        <dbReference type="Proteomes" id="UP000030108"/>
    </source>
</evidence>
<dbReference type="PROSITE" id="PS50097">
    <property type="entry name" value="BTB"/>
    <property type="match status" value="1"/>
</dbReference>
<dbReference type="Gene3D" id="3.30.710.10">
    <property type="entry name" value="Potassium Channel Kv1.1, Chain A"/>
    <property type="match status" value="1"/>
</dbReference>
<dbReference type="Proteomes" id="UP000030108">
    <property type="component" value="Unassembled WGS sequence"/>
</dbReference>
<dbReference type="OrthoDB" id="2593747at2759"/>
<organism evidence="2 3">
    <name type="scientific">Rhizoctonia solani AG-3 Rhs1AP</name>
    <dbReference type="NCBI Taxonomy" id="1086054"/>
    <lineage>
        <taxon>Eukaryota</taxon>
        <taxon>Fungi</taxon>
        <taxon>Dikarya</taxon>
        <taxon>Basidiomycota</taxon>
        <taxon>Agaricomycotina</taxon>
        <taxon>Agaricomycetes</taxon>
        <taxon>Cantharellales</taxon>
        <taxon>Ceratobasidiaceae</taxon>
        <taxon>Rhizoctonia</taxon>
    </lineage>
</organism>
<dbReference type="InterPro" id="IPR011333">
    <property type="entry name" value="SKP1/BTB/POZ_sf"/>
</dbReference>
<dbReference type="EMBL" id="JATN01000322">
    <property type="protein sequence ID" value="EUC53631.1"/>
    <property type="molecule type" value="Genomic_DNA"/>
</dbReference>
<gene>
    <name evidence="2" type="ORF">RSOL_014520</name>
</gene>
<protein>
    <submittedName>
        <fullName evidence="2">BTB/POZ domain protein</fullName>
    </submittedName>
</protein>
<name>X8IXA9_9AGAM</name>
<dbReference type="SUPFAM" id="SSF54695">
    <property type="entry name" value="POZ domain"/>
    <property type="match status" value="1"/>
</dbReference>
<feature type="domain" description="BTB" evidence="1">
    <location>
        <begin position="51"/>
        <end position="114"/>
    </location>
</feature>
<proteinExistence type="predicted"/>